<feature type="coiled-coil region" evidence="1">
    <location>
        <begin position="2"/>
        <end position="99"/>
    </location>
</feature>
<keyword evidence="4" id="KW-1185">Reference proteome</keyword>
<comment type="caution">
    <text evidence="3">The sequence shown here is derived from an EMBL/GenBank/DDBJ whole genome shotgun (WGS) entry which is preliminary data.</text>
</comment>
<dbReference type="Proteomes" id="UP001341840">
    <property type="component" value="Unassembled WGS sequence"/>
</dbReference>
<accession>A0ABU6SEV5</accession>
<evidence type="ECO:0000256" key="1">
    <source>
        <dbReference type="SAM" id="Coils"/>
    </source>
</evidence>
<evidence type="ECO:0000313" key="3">
    <source>
        <dbReference type="EMBL" id="MED6134318.1"/>
    </source>
</evidence>
<dbReference type="PANTHER" id="PTHR45287">
    <property type="entry name" value="OS03G0691500 PROTEIN"/>
    <property type="match status" value="1"/>
</dbReference>
<dbReference type="EMBL" id="JASCZI010060589">
    <property type="protein sequence ID" value="MED6134318.1"/>
    <property type="molecule type" value="Genomic_DNA"/>
</dbReference>
<dbReference type="PANTHER" id="PTHR45287:SF4">
    <property type="entry name" value="OS03G0691500 PROTEIN"/>
    <property type="match status" value="1"/>
</dbReference>
<evidence type="ECO:0000313" key="4">
    <source>
        <dbReference type="Proteomes" id="UP001341840"/>
    </source>
</evidence>
<feature type="compositionally biased region" description="Basic and acidic residues" evidence="2">
    <location>
        <begin position="238"/>
        <end position="274"/>
    </location>
</feature>
<protein>
    <submittedName>
        <fullName evidence="3">Uncharacterized protein</fullName>
    </submittedName>
</protein>
<proteinExistence type="predicted"/>
<feature type="region of interest" description="Disordered" evidence="2">
    <location>
        <begin position="228"/>
        <end position="274"/>
    </location>
</feature>
<sequence>MNQKAFKDLDEANVEIERLLEELSGTTDSLDNLKNSHNEKLNEIREAKLKIEKMDTEILQKESQIKEANQLCEDFRRDLSSKESIIKVLTAENEKLRAECDQRFRLWEQEKKDLEWLLEASNKKYMGTGKTTEATGGEEGNNMYQQLEEVNMKVEEQLRCKKEQFKQLQGVHEQLKGEFNSTMRDWEMEKATLLYQISSLQGKLVSQMKISEDLQNQLRICKQALASAEESQRKRKKESPPRAEEPYPRESKLPNEKKQEQENPRLRTSLREIQDGQVQETGQYSLSKLRSDLKVLEQIHRECVSKFKARQAEWNFQLERSTQAITNYRSQLVYKTAEVEDLKMELEGSHSFSIEMMMLNEELSVTLLVLKREIYEAKSKPFSQGNETGVIYQSREEKLNQLMKQFEMKSSALIGAGINGECDTTCLMRQVDSCSLPLDLQNLQPDEIDRHRDMMDLLDAWDMVINESDETLCEINEIEYELNVWKSFAERLKNDLDENFVKRKELENALLAQVEFSETLKQERDSLVCEVKEKTRSIAYLQECFLRFKAMQGEAAPVICRAESIEEKDMIFEDVQNKVGLMAHPEELEKDNPMEDEFSSSLTSFIPQLATEQAEINLLREACARITAAEVLAALEVEEKKLMIAELEGYIRGIEKKPELQEENCSQIEQLALEKRNLQEKSTMLSPEKEILLSFVLGLSGKLSDECTLTKDTKLMKMLRTIVKSFEKDRKGDDALVVKENMKLQYPTGIKEPEIISDIYGAQ</sequence>
<dbReference type="InterPro" id="IPR040262">
    <property type="entry name" value="At4g38062-like"/>
</dbReference>
<gene>
    <name evidence="3" type="ORF">PIB30_035975</name>
</gene>
<name>A0ABU6SEV5_9FABA</name>
<keyword evidence="1" id="KW-0175">Coiled coil</keyword>
<reference evidence="3 4" key="1">
    <citation type="journal article" date="2023" name="Plants (Basel)">
        <title>Bridging the Gap: Combining Genomics and Transcriptomics Approaches to Understand Stylosanthes scabra, an Orphan Legume from the Brazilian Caatinga.</title>
        <authorList>
            <person name="Ferreira-Neto J.R.C."/>
            <person name="da Silva M.D."/>
            <person name="Binneck E."/>
            <person name="de Melo N.F."/>
            <person name="da Silva R.H."/>
            <person name="de Melo A.L.T.M."/>
            <person name="Pandolfi V."/>
            <person name="Bustamante F.O."/>
            <person name="Brasileiro-Vidal A.C."/>
            <person name="Benko-Iseppon A.M."/>
        </authorList>
    </citation>
    <scope>NUCLEOTIDE SEQUENCE [LARGE SCALE GENOMIC DNA]</scope>
    <source>
        <tissue evidence="3">Leaves</tissue>
    </source>
</reference>
<organism evidence="3 4">
    <name type="scientific">Stylosanthes scabra</name>
    <dbReference type="NCBI Taxonomy" id="79078"/>
    <lineage>
        <taxon>Eukaryota</taxon>
        <taxon>Viridiplantae</taxon>
        <taxon>Streptophyta</taxon>
        <taxon>Embryophyta</taxon>
        <taxon>Tracheophyta</taxon>
        <taxon>Spermatophyta</taxon>
        <taxon>Magnoliopsida</taxon>
        <taxon>eudicotyledons</taxon>
        <taxon>Gunneridae</taxon>
        <taxon>Pentapetalae</taxon>
        <taxon>rosids</taxon>
        <taxon>fabids</taxon>
        <taxon>Fabales</taxon>
        <taxon>Fabaceae</taxon>
        <taxon>Papilionoideae</taxon>
        <taxon>50 kb inversion clade</taxon>
        <taxon>dalbergioids sensu lato</taxon>
        <taxon>Dalbergieae</taxon>
        <taxon>Pterocarpus clade</taxon>
        <taxon>Stylosanthes</taxon>
    </lineage>
</organism>
<evidence type="ECO:0000256" key="2">
    <source>
        <dbReference type="SAM" id="MobiDB-lite"/>
    </source>
</evidence>